<gene>
    <name evidence="2" type="ORF">BTO13_03785</name>
</gene>
<name>A0A2S7WB31_9FLAO</name>
<dbReference type="EMBL" id="MSCL01000001">
    <property type="protein sequence ID" value="PQJ74442.1"/>
    <property type="molecule type" value="Genomic_DNA"/>
</dbReference>
<evidence type="ECO:0000313" key="2">
    <source>
        <dbReference type="EMBL" id="PQJ74442.1"/>
    </source>
</evidence>
<protein>
    <submittedName>
        <fullName evidence="2">Uncharacterized protein</fullName>
    </submittedName>
</protein>
<accession>A0A2S7WB31</accession>
<dbReference type="AlphaFoldDB" id="A0A2S7WB31"/>
<evidence type="ECO:0000313" key="3">
    <source>
        <dbReference type="Proteomes" id="UP000237608"/>
    </source>
</evidence>
<dbReference type="InterPro" id="IPR052894">
    <property type="entry name" value="AsmA-related"/>
</dbReference>
<dbReference type="RefSeq" id="WP_105045591.1">
    <property type="nucleotide sequence ID" value="NZ_CP150662.1"/>
</dbReference>
<proteinExistence type="predicted"/>
<dbReference type="Proteomes" id="UP000237608">
    <property type="component" value="Unassembled WGS sequence"/>
</dbReference>
<dbReference type="PANTHER" id="PTHR30441">
    <property type="entry name" value="DUF748 DOMAIN-CONTAINING PROTEIN"/>
    <property type="match status" value="1"/>
</dbReference>
<dbReference type="GO" id="GO:0005886">
    <property type="term" value="C:plasma membrane"/>
    <property type="evidence" value="ECO:0007669"/>
    <property type="project" value="TreeGrafter"/>
</dbReference>
<sequence length="869" mass="96034">MTTEKKKKSKLKKILQYSFFTVLFLLIFLVSTPFIFKDKIVKMVVDGINKNINATLTYSDTDISLIKNFPKVSLEISDFAITTKEPFLGDTLFAAEKLMGTFKITTLFQNENKPIEIQSIAAENGQINILFNKENLGNYDIALKNEETNAEQSSFSMDINQYTVNNTRFTYFDESSKNKVILDSIYHTGSGNFAEDIFNLDTKSTTNLSLFINDVNYVNDVNVSLDAVLEIDLKNSKYTFKENKGFINQLALGFDGFVQLVDETQLYDITFKTPTSDFKNFLALLPKQYSGNLNGIKTSGNFDLNGFVKGTLSETTIPGFDITIASKNAMFKYDALPKSVEKITIDAKIINQTGFVKDTYVHLNNLTFKIDQDVFAANGSFANITTNPSVNLAAKGTINLANIGKVYPAPFKKQLEGILKADIVTQFDMDAIEKGNYERINNAGKITVSNFKYEGAAVANPFFIDKTSVTFNTKSIQLNEFNAKTGKSDIAINGKLDNFYGFIFKDQVLKGNFNLISDNFVVADFLADTENTTENKQEAPLKIPAFLDCTLNATAKNVTYDNLKLTNVSGIVVIKDEAVNLQNIKSDIFGGKIGFNGNVSTKEKTSKFAMDLNLQQLNIAESFSKLDMLKSIAPIAKTIEGKINSTIKVSGNLNEDMTPNLKTISGDLFGKLLSPKLNASNSKALSLLGDKVSFLDVSKLNLDGINAFLSFENGQVTVKPIPLKYSDVGIEIGGKHAFDNTMNYNIVFDVPVKYLGTEVTNLISKLSPKDANQIKSIPVKANLAGSFSNPSFTSDLKQATTNLINTLVAQQKQQLIDQGKDKLTNLINGGDAKKDTTKTTDLKETVNKKVKNTLQNLFKKKKDTAKKGN</sequence>
<keyword evidence="1" id="KW-0812">Transmembrane</keyword>
<dbReference type="PANTHER" id="PTHR30441:SF8">
    <property type="entry name" value="DUF748 DOMAIN-CONTAINING PROTEIN"/>
    <property type="match status" value="1"/>
</dbReference>
<dbReference type="OrthoDB" id="596403at2"/>
<comment type="caution">
    <text evidence="2">The sequence shown here is derived from an EMBL/GenBank/DDBJ whole genome shotgun (WGS) entry which is preliminary data.</text>
</comment>
<keyword evidence="3" id="KW-1185">Reference proteome</keyword>
<organism evidence="2 3">
    <name type="scientific">Polaribacter gangjinensis</name>
    <dbReference type="NCBI Taxonomy" id="574710"/>
    <lineage>
        <taxon>Bacteria</taxon>
        <taxon>Pseudomonadati</taxon>
        <taxon>Bacteroidota</taxon>
        <taxon>Flavobacteriia</taxon>
        <taxon>Flavobacteriales</taxon>
        <taxon>Flavobacteriaceae</taxon>
    </lineage>
</organism>
<dbReference type="GO" id="GO:0090313">
    <property type="term" value="P:regulation of protein targeting to membrane"/>
    <property type="evidence" value="ECO:0007669"/>
    <property type="project" value="TreeGrafter"/>
</dbReference>
<reference evidence="2 3" key="1">
    <citation type="submission" date="2016-12" db="EMBL/GenBank/DDBJ databases">
        <title>Trade-off between light-utilization and light-protection in marine flavobacteria.</title>
        <authorList>
            <person name="Kumagai Y."/>
            <person name="Yoshizawa S."/>
            <person name="Kogure K."/>
            <person name="Iwasaki W."/>
        </authorList>
    </citation>
    <scope>NUCLEOTIDE SEQUENCE [LARGE SCALE GENOMIC DNA]</scope>
    <source>
        <strain evidence="2 3">KCTC 22729</strain>
    </source>
</reference>
<keyword evidence="1" id="KW-0472">Membrane</keyword>
<evidence type="ECO:0000256" key="1">
    <source>
        <dbReference type="SAM" id="Phobius"/>
    </source>
</evidence>
<feature type="transmembrane region" description="Helical" evidence="1">
    <location>
        <begin position="14"/>
        <end position="36"/>
    </location>
</feature>
<keyword evidence="1" id="KW-1133">Transmembrane helix</keyword>